<dbReference type="AlphaFoldDB" id="A0A167KKY5"/>
<dbReference type="InterPro" id="IPR008030">
    <property type="entry name" value="NmrA-like"/>
</dbReference>
<keyword evidence="2" id="KW-0521">NADP</keyword>
<dbReference type="Gene3D" id="3.90.25.10">
    <property type="entry name" value="UDP-galactose 4-epimerase, domain 1"/>
    <property type="match status" value="1"/>
</dbReference>
<keyword evidence="5" id="KW-1185">Reference proteome</keyword>
<dbReference type="Gene3D" id="3.40.50.720">
    <property type="entry name" value="NAD(P)-binding Rossmann-like Domain"/>
    <property type="match status" value="1"/>
</dbReference>
<dbReference type="OrthoDB" id="300709at2759"/>
<protein>
    <submittedName>
        <fullName evidence="4">NAD(P)-binding protein</fullName>
    </submittedName>
</protein>
<dbReference type="EMBL" id="KV417293">
    <property type="protein sequence ID" value="KZO94751.1"/>
    <property type="molecule type" value="Genomic_DNA"/>
</dbReference>
<dbReference type="Proteomes" id="UP000076738">
    <property type="component" value="Unassembled WGS sequence"/>
</dbReference>
<evidence type="ECO:0000256" key="2">
    <source>
        <dbReference type="ARBA" id="ARBA00022857"/>
    </source>
</evidence>
<dbReference type="Pfam" id="PF05368">
    <property type="entry name" value="NmrA"/>
    <property type="match status" value="1"/>
</dbReference>
<name>A0A167KKY5_CALVF</name>
<feature type="domain" description="NmrA-like" evidence="3">
    <location>
        <begin position="2"/>
        <end position="241"/>
    </location>
</feature>
<comment type="similarity">
    <text evidence="1">Belongs to the NmrA-type oxidoreductase family.</text>
</comment>
<sequence length="291" mass="31957">MQGGAVIDALVKHGGYLIRGLSRNVEAEAAKHFVSKGVEMITGHLLDKESLIKAFAGAYAVFGVSIPFQPEGETVQGQNLVDACKANDVPLLVWSSLPSASALSNGKYRGVLGFDQKSEVDKYVRSSNQPAVILHTGTFAENILDYGYLKEDPDKPDNWHIYTPIIGGDVHWPVTYPTVDLGPCVLAILESWENDALRAELSKDSIVVVQHTISGNEMAETIQQVTGKLCDYVTLPVEMTPAPFIQPYSWGNDGFFTYGDKINPQILVKIGVKLHTFEDYVNDKVVPFMKK</sequence>
<organism evidence="4 5">
    <name type="scientific">Calocera viscosa (strain TUFC12733)</name>
    <dbReference type="NCBI Taxonomy" id="1330018"/>
    <lineage>
        <taxon>Eukaryota</taxon>
        <taxon>Fungi</taxon>
        <taxon>Dikarya</taxon>
        <taxon>Basidiomycota</taxon>
        <taxon>Agaricomycotina</taxon>
        <taxon>Dacrymycetes</taxon>
        <taxon>Dacrymycetales</taxon>
        <taxon>Dacrymycetaceae</taxon>
        <taxon>Calocera</taxon>
    </lineage>
</organism>
<evidence type="ECO:0000259" key="3">
    <source>
        <dbReference type="Pfam" id="PF05368"/>
    </source>
</evidence>
<dbReference type="PANTHER" id="PTHR42748:SF7">
    <property type="entry name" value="NMRA LIKE REDOX SENSOR 1-RELATED"/>
    <property type="match status" value="1"/>
</dbReference>
<evidence type="ECO:0000313" key="4">
    <source>
        <dbReference type="EMBL" id="KZO94751.1"/>
    </source>
</evidence>
<gene>
    <name evidence="4" type="ORF">CALVIDRAFT_599804</name>
</gene>
<dbReference type="PANTHER" id="PTHR42748">
    <property type="entry name" value="NITROGEN METABOLITE REPRESSION PROTEIN NMRA FAMILY MEMBER"/>
    <property type="match status" value="1"/>
</dbReference>
<proteinExistence type="inferred from homology"/>
<accession>A0A167KKY5</accession>
<dbReference type="STRING" id="1330018.A0A167KKY5"/>
<reference evidence="4 5" key="1">
    <citation type="journal article" date="2016" name="Mol. Biol. Evol.">
        <title>Comparative Genomics of Early-Diverging Mushroom-Forming Fungi Provides Insights into the Origins of Lignocellulose Decay Capabilities.</title>
        <authorList>
            <person name="Nagy L.G."/>
            <person name="Riley R."/>
            <person name="Tritt A."/>
            <person name="Adam C."/>
            <person name="Daum C."/>
            <person name="Floudas D."/>
            <person name="Sun H."/>
            <person name="Yadav J.S."/>
            <person name="Pangilinan J."/>
            <person name="Larsson K.H."/>
            <person name="Matsuura K."/>
            <person name="Barry K."/>
            <person name="Labutti K."/>
            <person name="Kuo R."/>
            <person name="Ohm R.A."/>
            <person name="Bhattacharya S.S."/>
            <person name="Shirouzu T."/>
            <person name="Yoshinaga Y."/>
            <person name="Martin F.M."/>
            <person name="Grigoriev I.V."/>
            <person name="Hibbett D.S."/>
        </authorList>
    </citation>
    <scope>NUCLEOTIDE SEQUENCE [LARGE SCALE GENOMIC DNA]</scope>
    <source>
        <strain evidence="4 5">TUFC12733</strain>
    </source>
</reference>
<dbReference type="SUPFAM" id="SSF51735">
    <property type="entry name" value="NAD(P)-binding Rossmann-fold domains"/>
    <property type="match status" value="1"/>
</dbReference>
<evidence type="ECO:0000256" key="1">
    <source>
        <dbReference type="ARBA" id="ARBA00006328"/>
    </source>
</evidence>
<dbReference type="InterPro" id="IPR036291">
    <property type="entry name" value="NAD(P)-bd_dom_sf"/>
</dbReference>
<evidence type="ECO:0000313" key="5">
    <source>
        <dbReference type="Proteomes" id="UP000076738"/>
    </source>
</evidence>
<dbReference type="InterPro" id="IPR051164">
    <property type="entry name" value="NmrA-like_oxidored"/>
</dbReference>